<dbReference type="PANTHER" id="PTHR47417:SF1">
    <property type="entry name" value="SMR DOMAIN-CONTAINING PROTEIN YPL199C"/>
    <property type="match status" value="1"/>
</dbReference>
<keyword evidence="5" id="KW-1185">Reference proteome</keyword>
<dbReference type="AlphaFoldDB" id="A0AAN7TWP4"/>
<dbReference type="InterPro" id="IPR053020">
    <property type="entry name" value="Smr_domain_protein"/>
</dbReference>
<dbReference type="PANTHER" id="PTHR47417">
    <property type="entry name" value="SMR DOMAIN-CONTAINING PROTEIN YPL199C"/>
    <property type="match status" value="1"/>
</dbReference>
<dbReference type="SMART" id="SM00463">
    <property type="entry name" value="SMR"/>
    <property type="match status" value="1"/>
</dbReference>
<sequence>MFAIALLVGAFCLTQFIRRVFVTKEDLEDVDTLHQKLNNEIDKLKKEKKTNLIKETIDDFNSQIFQLCNIDKNKYTIDLHGLYPENAIKELTKRINQLIAEKYKGRLTVITGRGLHSVGEPKIKPKVKLLFEKNGLKHEEVSRGGAFYVSLKSRNILIEL</sequence>
<dbReference type="InterPro" id="IPR036063">
    <property type="entry name" value="Smr_dom_sf"/>
</dbReference>
<feature type="signal peptide" evidence="2">
    <location>
        <begin position="1"/>
        <end position="19"/>
    </location>
</feature>
<comment type="caution">
    <text evidence="4">The sequence shown here is derived from an EMBL/GenBank/DDBJ whole genome shotgun (WGS) entry which is preliminary data.</text>
</comment>
<evidence type="ECO:0000256" key="1">
    <source>
        <dbReference type="SAM" id="Coils"/>
    </source>
</evidence>
<dbReference type="Gene3D" id="3.30.1370.110">
    <property type="match status" value="1"/>
</dbReference>
<evidence type="ECO:0000313" key="5">
    <source>
        <dbReference type="Proteomes" id="UP001344447"/>
    </source>
</evidence>
<gene>
    <name evidence="4" type="ORF">RB653_000459</name>
</gene>
<organism evidence="4 5">
    <name type="scientific">Dictyostelium firmibasis</name>
    <dbReference type="NCBI Taxonomy" id="79012"/>
    <lineage>
        <taxon>Eukaryota</taxon>
        <taxon>Amoebozoa</taxon>
        <taxon>Evosea</taxon>
        <taxon>Eumycetozoa</taxon>
        <taxon>Dictyostelia</taxon>
        <taxon>Dictyosteliales</taxon>
        <taxon>Dictyosteliaceae</taxon>
        <taxon>Dictyostelium</taxon>
    </lineage>
</organism>
<dbReference type="Pfam" id="PF01713">
    <property type="entry name" value="Smr"/>
    <property type="match status" value="1"/>
</dbReference>
<dbReference type="EMBL" id="JAVFKY010000002">
    <property type="protein sequence ID" value="KAK5580442.1"/>
    <property type="molecule type" value="Genomic_DNA"/>
</dbReference>
<dbReference type="PROSITE" id="PS50828">
    <property type="entry name" value="SMR"/>
    <property type="match status" value="1"/>
</dbReference>
<dbReference type="SUPFAM" id="SSF160443">
    <property type="entry name" value="SMR domain-like"/>
    <property type="match status" value="1"/>
</dbReference>
<keyword evidence="1" id="KW-0175">Coiled coil</keyword>
<keyword evidence="2" id="KW-0732">Signal</keyword>
<dbReference type="Proteomes" id="UP001344447">
    <property type="component" value="Unassembled WGS sequence"/>
</dbReference>
<feature type="chain" id="PRO_5042861384" description="Smr domain-containing protein" evidence="2">
    <location>
        <begin position="20"/>
        <end position="160"/>
    </location>
</feature>
<dbReference type="InterPro" id="IPR002625">
    <property type="entry name" value="Smr_dom"/>
</dbReference>
<feature type="coiled-coil region" evidence="1">
    <location>
        <begin position="27"/>
        <end position="54"/>
    </location>
</feature>
<name>A0AAN7TWP4_9MYCE</name>
<protein>
    <recommendedName>
        <fullName evidence="3">Smr domain-containing protein</fullName>
    </recommendedName>
</protein>
<accession>A0AAN7TWP4</accession>
<proteinExistence type="predicted"/>
<evidence type="ECO:0000313" key="4">
    <source>
        <dbReference type="EMBL" id="KAK5580442.1"/>
    </source>
</evidence>
<evidence type="ECO:0000259" key="3">
    <source>
        <dbReference type="PROSITE" id="PS50828"/>
    </source>
</evidence>
<evidence type="ECO:0000256" key="2">
    <source>
        <dbReference type="SAM" id="SignalP"/>
    </source>
</evidence>
<reference evidence="4 5" key="1">
    <citation type="submission" date="2023-11" db="EMBL/GenBank/DDBJ databases">
        <title>Dfirmibasis_genome.</title>
        <authorList>
            <person name="Edelbroek B."/>
            <person name="Kjellin J."/>
            <person name="Jerlstrom-Hultqvist J."/>
            <person name="Soderbom F."/>
        </authorList>
    </citation>
    <scope>NUCLEOTIDE SEQUENCE [LARGE SCALE GENOMIC DNA]</scope>
    <source>
        <strain evidence="4 5">TNS-C-14</strain>
    </source>
</reference>
<feature type="domain" description="Smr" evidence="3">
    <location>
        <begin position="77"/>
        <end position="152"/>
    </location>
</feature>